<dbReference type="OrthoDB" id="573331at2"/>
<protein>
    <recommendedName>
        <fullName evidence="3">Holliday junction resolvasome RuvABC endonuclease subunit</fullName>
    </recommendedName>
</protein>
<dbReference type="EMBL" id="QMIF01000017">
    <property type="protein sequence ID" value="TVM31194.1"/>
    <property type="molecule type" value="Genomic_DNA"/>
</dbReference>
<dbReference type="RefSeq" id="WP_144306980.1">
    <property type="nucleotide sequence ID" value="NZ_QMIF01000017.1"/>
</dbReference>
<dbReference type="InterPro" id="IPR012337">
    <property type="entry name" value="RNaseH-like_sf"/>
</dbReference>
<dbReference type="GO" id="GO:0003676">
    <property type="term" value="F:nucleic acid binding"/>
    <property type="evidence" value="ECO:0007669"/>
    <property type="project" value="InterPro"/>
</dbReference>
<dbReference type="PANTHER" id="PTHR36015">
    <property type="entry name" value="HOLLIDAY JUNCTION RESOLVASE MOC1, CHLOROPLASTIC-RELATED"/>
    <property type="match status" value="1"/>
</dbReference>
<dbReference type="InterPro" id="IPR036397">
    <property type="entry name" value="RNaseH_sf"/>
</dbReference>
<reference evidence="1 2" key="1">
    <citation type="submission" date="2018-06" db="EMBL/GenBank/DDBJ databases">
        <title>Complete genome of Desulfovibrio marinus P48SEP.</title>
        <authorList>
            <person name="Crispim J.S."/>
            <person name="Vidigal P.M.P."/>
            <person name="Silva L.C.F."/>
            <person name="Araujo L.C."/>
            <person name="Laguardia C.N."/>
            <person name="Dias R.S."/>
            <person name="Sousa M.P."/>
            <person name="Paula S.O."/>
            <person name="Silva C."/>
        </authorList>
    </citation>
    <scope>NUCLEOTIDE SEQUENCE [LARGE SCALE GENOMIC DNA]</scope>
    <source>
        <strain evidence="1 2">P48SEP</strain>
    </source>
</reference>
<evidence type="ECO:0000313" key="2">
    <source>
        <dbReference type="Proteomes" id="UP000434052"/>
    </source>
</evidence>
<dbReference type="GO" id="GO:0008821">
    <property type="term" value="F:crossover junction DNA endonuclease activity"/>
    <property type="evidence" value="ECO:0007669"/>
    <property type="project" value="InterPro"/>
</dbReference>
<sequence>MNKPTAFIGIDPGKSGAIALLAEDAAQVQVLDYPGTPDIAASIVRDWCAGFRVLLCALERVQAFPKQGASSTFVFGTNYGIWQGILATLGVPHVMPTPREWQKGLVRKTDGTDPKGRTLAVARRLFPPAQFPAVDISRKKHDGRADALLLAWWARKQTVSQ</sequence>
<dbReference type="InterPro" id="IPR045290">
    <property type="entry name" value="MOC1-like"/>
</dbReference>
<dbReference type="AlphaFoldDB" id="A0A6P1ZB60"/>
<organism evidence="1 2">
    <name type="scientific">Oceanidesulfovibrio marinus</name>
    <dbReference type="NCBI Taxonomy" id="370038"/>
    <lineage>
        <taxon>Bacteria</taxon>
        <taxon>Pseudomonadati</taxon>
        <taxon>Thermodesulfobacteriota</taxon>
        <taxon>Desulfovibrionia</taxon>
        <taxon>Desulfovibrionales</taxon>
        <taxon>Desulfovibrionaceae</taxon>
        <taxon>Oceanidesulfovibrio</taxon>
    </lineage>
</organism>
<dbReference type="Proteomes" id="UP000434052">
    <property type="component" value="Unassembled WGS sequence"/>
</dbReference>
<name>A0A6P1ZB60_9BACT</name>
<dbReference type="SUPFAM" id="SSF53098">
    <property type="entry name" value="Ribonuclease H-like"/>
    <property type="match status" value="1"/>
</dbReference>
<proteinExistence type="predicted"/>
<accession>A0A6P1ZB60</accession>
<dbReference type="CDD" id="cd22992">
    <property type="entry name" value="MOC1"/>
    <property type="match status" value="1"/>
</dbReference>
<gene>
    <name evidence="1" type="ORF">DQK91_18970</name>
</gene>
<evidence type="ECO:0000313" key="1">
    <source>
        <dbReference type="EMBL" id="TVM31194.1"/>
    </source>
</evidence>
<comment type="caution">
    <text evidence="1">The sequence shown here is derived from an EMBL/GenBank/DDBJ whole genome shotgun (WGS) entry which is preliminary data.</text>
</comment>
<dbReference type="Gene3D" id="3.30.420.10">
    <property type="entry name" value="Ribonuclease H-like superfamily/Ribonuclease H"/>
    <property type="match status" value="1"/>
</dbReference>
<dbReference type="PANTHER" id="PTHR36015:SF6">
    <property type="entry name" value="HOLLIDAY JUNCTION RESOLVASE MOC1, CHLOROPLASTIC-RELATED"/>
    <property type="match status" value="1"/>
</dbReference>
<evidence type="ECO:0008006" key="3">
    <source>
        <dbReference type="Google" id="ProtNLM"/>
    </source>
</evidence>